<keyword evidence="2" id="KW-1185">Reference proteome</keyword>
<dbReference type="RefSeq" id="WP_316413440.1">
    <property type="nucleotide sequence ID" value="NZ_AP027080.1"/>
</dbReference>
<dbReference type="AlphaFoldDB" id="A0AA48KAL0"/>
<accession>A0AA48KAL0</accession>
<dbReference type="EMBL" id="AP027080">
    <property type="protein sequence ID" value="BDU74766.1"/>
    <property type="molecule type" value="Genomic_DNA"/>
</dbReference>
<organism evidence="1 2">
    <name type="scientific">Mesoterricola silvestris</name>
    <dbReference type="NCBI Taxonomy" id="2927979"/>
    <lineage>
        <taxon>Bacteria</taxon>
        <taxon>Pseudomonadati</taxon>
        <taxon>Acidobacteriota</taxon>
        <taxon>Holophagae</taxon>
        <taxon>Holophagales</taxon>
        <taxon>Holophagaceae</taxon>
        <taxon>Mesoterricola</taxon>
    </lineage>
</organism>
<proteinExistence type="predicted"/>
<dbReference type="KEGG" id="msil:METEAL_39400"/>
<evidence type="ECO:0000313" key="2">
    <source>
        <dbReference type="Proteomes" id="UP001238179"/>
    </source>
</evidence>
<evidence type="ECO:0008006" key="3">
    <source>
        <dbReference type="Google" id="ProtNLM"/>
    </source>
</evidence>
<gene>
    <name evidence="1" type="ORF">METEAL_39400</name>
</gene>
<reference evidence="2" key="1">
    <citation type="journal article" date="2023" name="Int. J. Syst. Evol. Microbiol.">
        <title>Mesoterricola silvestris gen. nov., sp. nov., Mesoterricola sediminis sp. nov., Geothrix oryzae sp. nov., Geothrix edaphica sp. nov., Geothrix rubra sp. nov., and Geothrix limicola sp. nov., six novel members of Acidobacteriota isolated from soils.</title>
        <authorList>
            <person name="Itoh H."/>
            <person name="Sugisawa Y."/>
            <person name="Mise K."/>
            <person name="Xu Z."/>
            <person name="Kuniyasu M."/>
            <person name="Ushijima N."/>
            <person name="Kawano K."/>
            <person name="Kobayashi E."/>
            <person name="Shiratori Y."/>
            <person name="Masuda Y."/>
            <person name="Senoo K."/>
        </authorList>
    </citation>
    <scope>NUCLEOTIDE SEQUENCE [LARGE SCALE GENOMIC DNA]</scope>
    <source>
        <strain evidence="2">W79</strain>
    </source>
</reference>
<protein>
    <recommendedName>
        <fullName evidence="3">DUF393 domain-containing protein</fullName>
    </recommendedName>
</protein>
<evidence type="ECO:0000313" key="1">
    <source>
        <dbReference type="EMBL" id="BDU74766.1"/>
    </source>
</evidence>
<name>A0AA48KAL0_9BACT</name>
<dbReference type="Proteomes" id="UP001238179">
    <property type="component" value="Chromosome"/>
</dbReference>
<sequence length="101" mass="11644">MVYDAEDLRCRRLVDWVGRQDRDGRVVTFPYQNGELVRVAPELAGLEFPGQVYTLDLESRVVRGGAAMAPGLLRRLPRWAWARVPARIPWIARLIFGIIRR</sequence>